<keyword evidence="1" id="KW-0732">Signal</keyword>
<dbReference type="Proteomes" id="UP000625079">
    <property type="component" value="Unassembled WGS sequence"/>
</dbReference>
<organism evidence="2 5">
    <name type="scientific">Bradyrhizobium guangdongense</name>
    <dbReference type="NCBI Taxonomy" id="1325090"/>
    <lineage>
        <taxon>Bacteria</taxon>
        <taxon>Pseudomonadati</taxon>
        <taxon>Pseudomonadota</taxon>
        <taxon>Alphaproteobacteria</taxon>
        <taxon>Hyphomicrobiales</taxon>
        <taxon>Nitrobacteraceae</taxon>
        <taxon>Bradyrhizobium</taxon>
    </lineage>
</organism>
<evidence type="ECO:0000256" key="1">
    <source>
        <dbReference type="SAM" id="SignalP"/>
    </source>
</evidence>
<sequence>MRATAWAMAFACAALASAVSAQPVRWTTYSIPQTGTSVDFPSSIFTEEAGQPDGYGQRFRTADGRADITIQSAPNIANDSPAAFLAKKHQPPRIQYKRVTPRFFAVSSYKGDKVWYNRCNFAGRLVHCVLINYPANEEHDWDDVVTRISLSLRSK</sequence>
<dbReference type="Proteomes" id="UP000593880">
    <property type="component" value="Chromosome"/>
</dbReference>
<name>A0A410UZP4_9BRAD</name>
<keyword evidence="4" id="KW-1185">Reference proteome</keyword>
<protein>
    <submittedName>
        <fullName evidence="2">Uncharacterized protein</fullName>
    </submittedName>
</protein>
<feature type="chain" id="PRO_5044600998" evidence="1">
    <location>
        <begin position="22"/>
        <end position="155"/>
    </location>
</feature>
<evidence type="ECO:0000313" key="2">
    <source>
        <dbReference type="EMBL" id="GGI34451.1"/>
    </source>
</evidence>
<dbReference type="AlphaFoldDB" id="A0A410UZP4"/>
<gene>
    <name evidence="2" type="ORF">GCM10010987_79450</name>
    <name evidence="3" type="ORF">XH86_03580</name>
</gene>
<reference evidence="3 4" key="2">
    <citation type="submission" date="2018-06" db="EMBL/GenBank/DDBJ databases">
        <title>Comparative genomics of rhizobia nodulating Arachis hypogaea in China.</title>
        <authorList>
            <person name="Li Y."/>
        </authorList>
    </citation>
    <scope>NUCLEOTIDE SEQUENCE [LARGE SCALE GENOMIC DNA]</scope>
    <source>
        <strain evidence="3 4">CCBAU 51658</strain>
    </source>
</reference>
<dbReference type="OrthoDB" id="996425at2"/>
<dbReference type="EMBL" id="BMHC01000044">
    <property type="protein sequence ID" value="GGI34451.1"/>
    <property type="molecule type" value="Genomic_DNA"/>
</dbReference>
<evidence type="ECO:0000313" key="4">
    <source>
        <dbReference type="Proteomes" id="UP000593880"/>
    </source>
</evidence>
<dbReference type="RefSeq" id="WP_128963655.1">
    <property type="nucleotide sequence ID" value="NZ_BMHC01000044.1"/>
</dbReference>
<feature type="signal peptide" evidence="1">
    <location>
        <begin position="1"/>
        <end position="21"/>
    </location>
</feature>
<dbReference type="EMBL" id="CP030057">
    <property type="protein sequence ID" value="QOZ57934.1"/>
    <property type="molecule type" value="Genomic_DNA"/>
</dbReference>
<accession>A0A410UZP4</accession>
<reference evidence="2" key="3">
    <citation type="submission" date="2022-12" db="EMBL/GenBank/DDBJ databases">
        <authorList>
            <person name="Sun Q."/>
            <person name="Zhou Y."/>
        </authorList>
    </citation>
    <scope>NUCLEOTIDE SEQUENCE</scope>
    <source>
        <strain evidence="2">CGMCC 1.15034</strain>
    </source>
</reference>
<proteinExistence type="predicted"/>
<evidence type="ECO:0000313" key="5">
    <source>
        <dbReference type="Proteomes" id="UP000625079"/>
    </source>
</evidence>
<reference evidence="2" key="1">
    <citation type="journal article" date="2014" name="Int. J. Syst. Evol. Microbiol.">
        <title>Complete genome sequence of Corynebacterium casei LMG S-19264T (=DSM 44701T), isolated from a smear-ripened cheese.</title>
        <authorList>
            <consortium name="US DOE Joint Genome Institute (JGI-PGF)"/>
            <person name="Walter F."/>
            <person name="Albersmeier A."/>
            <person name="Kalinowski J."/>
            <person name="Ruckert C."/>
        </authorList>
    </citation>
    <scope>NUCLEOTIDE SEQUENCE</scope>
    <source>
        <strain evidence="2">CGMCC 1.15034</strain>
    </source>
</reference>
<evidence type="ECO:0000313" key="3">
    <source>
        <dbReference type="EMBL" id="QOZ57934.1"/>
    </source>
</evidence>